<comment type="caution">
    <text evidence="1">The sequence shown here is derived from an EMBL/GenBank/DDBJ whole genome shotgun (WGS) entry which is preliminary data.</text>
</comment>
<protein>
    <submittedName>
        <fullName evidence="1">Uncharacterized protein</fullName>
    </submittedName>
</protein>
<organism evidence="1 2">
    <name type="scientific">Thamnidium elegans</name>
    <dbReference type="NCBI Taxonomy" id="101142"/>
    <lineage>
        <taxon>Eukaryota</taxon>
        <taxon>Fungi</taxon>
        <taxon>Fungi incertae sedis</taxon>
        <taxon>Mucoromycota</taxon>
        <taxon>Mucoromycotina</taxon>
        <taxon>Mucoromycetes</taxon>
        <taxon>Mucorales</taxon>
        <taxon>Mucorineae</taxon>
        <taxon>Mucoraceae</taxon>
        <taxon>Thamnidium</taxon>
    </lineage>
</organism>
<gene>
    <name evidence="1" type="ORF">INT48_003496</name>
</gene>
<reference evidence="1" key="1">
    <citation type="submission" date="2021-01" db="EMBL/GenBank/DDBJ databases">
        <title>Metabolic potential, ecology and presence of endohyphal bacteria is reflected in genomic diversity of Mucoromycotina.</title>
        <authorList>
            <person name="Muszewska A."/>
            <person name="Okrasinska A."/>
            <person name="Steczkiewicz K."/>
            <person name="Drgas O."/>
            <person name="Orlowska M."/>
            <person name="Perlinska-Lenart U."/>
            <person name="Aleksandrzak-Piekarczyk T."/>
            <person name="Szatraj K."/>
            <person name="Zielenkiewicz U."/>
            <person name="Pilsyk S."/>
            <person name="Malc E."/>
            <person name="Mieczkowski P."/>
            <person name="Kruszewska J.S."/>
            <person name="Biernat P."/>
            <person name="Pawlowska J."/>
        </authorList>
    </citation>
    <scope>NUCLEOTIDE SEQUENCE</scope>
    <source>
        <strain evidence="1">WA0000018081</strain>
    </source>
</reference>
<sequence>MKEGSGSRNTWQSISDELKTIRYSPSFLLAITPSPSRSSEKSSSTNSKHNALVSMETKARIIENISQLNDNSKWRLSSGKFVEDALPAFFLIVETSDSIWKEVFTKELREIRNYKAPVLPSIDEDVKNHLASFDQGVFKKPKDFYDHVFESKLEFSTSTTKRWIQKSVIEVAEVFEKAYFIHQLLFLHFSHQ</sequence>
<evidence type="ECO:0000313" key="1">
    <source>
        <dbReference type="EMBL" id="KAG2229951.1"/>
    </source>
</evidence>
<proteinExistence type="predicted"/>
<dbReference type="Proteomes" id="UP000613177">
    <property type="component" value="Unassembled WGS sequence"/>
</dbReference>
<keyword evidence="2" id="KW-1185">Reference proteome</keyword>
<accession>A0A8H7SKH4</accession>
<evidence type="ECO:0000313" key="2">
    <source>
        <dbReference type="Proteomes" id="UP000613177"/>
    </source>
</evidence>
<dbReference type="AlphaFoldDB" id="A0A8H7SKH4"/>
<dbReference type="EMBL" id="JAEPRE010000232">
    <property type="protein sequence ID" value="KAG2229951.1"/>
    <property type="molecule type" value="Genomic_DNA"/>
</dbReference>
<name>A0A8H7SKH4_9FUNG</name>